<evidence type="ECO:0000313" key="1">
    <source>
        <dbReference type="EMBL" id="MBX38781.1"/>
    </source>
</evidence>
<sequence>MEKLKGRGLVPVSRKITFFFKNLLCL</sequence>
<dbReference type="EMBL" id="GGEC01058297">
    <property type="protein sequence ID" value="MBX38781.1"/>
    <property type="molecule type" value="Transcribed_RNA"/>
</dbReference>
<reference evidence="1" key="1">
    <citation type="submission" date="2018-02" db="EMBL/GenBank/DDBJ databases">
        <title>Rhizophora mucronata_Transcriptome.</title>
        <authorList>
            <person name="Meera S.P."/>
            <person name="Sreeshan A."/>
            <person name="Augustine A."/>
        </authorList>
    </citation>
    <scope>NUCLEOTIDE SEQUENCE</scope>
    <source>
        <tissue evidence="1">Leaf</tissue>
    </source>
</reference>
<organism evidence="1">
    <name type="scientific">Rhizophora mucronata</name>
    <name type="common">Asiatic mangrove</name>
    <dbReference type="NCBI Taxonomy" id="61149"/>
    <lineage>
        <taxon>Eukaryota</taxon>
        <taxon>Viridiplantae</taxon>
        <taxon>Streptophyta</taxon>
        <taxon>Embryophyta</taxon>
        <taxon>Tracheophyta</taxon>
        <taxon>Spermatophyta</taxon>
        <taxon>Magnoliopsida</taxon>
        <taxon>eudicotyledons</taxon>
        <taxon>Gunneridae</taxon>
        <taxon>Pentapetalae</taxon>
        <taxon>rosids</taxon>
        <taxon>fabids</taxon>
        <taxon>Malpighiales</taxon>
        <taxon>Rhizophoraceae</taxon>
        <taxon>Rhizophora</taxon>
    </lineage>
</organism>
<name>A0A2P2N8H6_RHIMU</name>
<accession>A0A2P2N8H6</accession>
<protein>
    <submittedName>
        <fullName evidence="1">Uncharacterized protein</fullName>
    </submittedName>
</protein>
<proteinExistence type="predicted"/>
<dbReference type="AlphaFoldDB" id="A0A2P2N8H6"/>